<evidence type="ECO:0000259" key="2">
    <source>
        <dbReference type="Pfam" id="PF00892"/>
    </source>
</evidence>
<feature type="transmembrane region" description="Helical" evidence="1">
    <location>
        <begin position="134"/>
        <end position="153"/>
    </location>
</feature>
<dbReference type="PANTHER" id="PTHR22911:SF137">
    <property type="entry name" value="SOLUTE CARRIER FAMILY 35 MEMBER G2-RELATED"/>
    <property type="match status" value="1"/>
</dbReference>
<feature type="transmembrane region" description="Helical" evidence="1">
    <location>
        <begin position="197"/>
        <end position="218"/>
    </location>
</feature>
<dbReference type="Proteomes" id="UP000317977">
    <property type="component" value="Unassembled WGS sequence"/>
</dbReference>
<dbReference type="OrthoDB" id="244774at2"/>
<dbReference type="GO" id="GO:0016020">
    <property type="term" value="C:membrane"/>
    <property type="evidence" value="ECO:0007669"/>
    <property type="project" value="InterPro"/>
</dbReference>
<name>A0A5C6EL63_9BACT</name>
<dbReference type="EMBL" id="SJPX01000004">
    <property type="protein sequence ID" value="TWU49185.1"/>
    <property type="molecule type" value="Genomic_DNA"/>
</dbReference>
<feature type="transmembrane region" description="Helical" evidence="1">
    <location>
        <begin position="30"/>
        <end position="51"/>
    </location>
</feature>
<dbReference type="Gene3D" id="1.10.3730.20">
    <property type="match status" value="1"/>
</dbReference>
<sequence length="304" mass="33474">MDWIALSVVSALFLGLYDIAKKSSVKDNAVPVVLLLNVLTAAMIWLPMLAISVTDDWRGGDGNTYVTIAGLTDLTLHHHLLLAIKSTLVGASWTLAFFALKELPISIASPIRATSPLWTVAIAVVAMHERPSPLQWAGMAIIFVAFFVFSRIGKREGIHFHRSRPVAMMVTATLLGALSAIYDKYLLQSVAIPPATVQAWFSIYLVPVMLPLAIRWYFVDRKAKPFVWRWSIPLIAVFLLAADFVYFTAMSNPEALISVISPVRRTSVVVSFLFGILHLGELNWKAKLTCIAGILCGVLLISLD</sequence>
<feature type="transmembrane region" description="Helical" evidence="1">
    <location>
        <begin position="230"/>
        <end position="249"/>
    </location>
</feature>
<keyword evidence="4" id="KW-1185">Reference proteome</keyword>
<feature type="transmembrane region" description="Helical" evidence="1">
    <location>
        <begin position="165"/>
        <end position="182"/>
    </location>
</feature>
<accession>A0A5C6EL63</accession>
<keyword evidence="1" id="KW-0472">Membrane</keyword>
<comment type="caution">
    <text evidence="3">The sequence shown here is derived from an EMBL/GenBank/DDBJ whole genome shotgun (WGS) entry which is preliminary data.</text>
</comment>
<dbReference type="PANTHER" id="PTHR22911">
    <property type="entry name" value="ACYL-MALONYL CONDENSING ENZYME-RELATED"/>
    <property type="match status" value="1"/>
</dbReference>
<dbReference type="InterPro" id="IPR000620">
    <property type="entry name" value="EamA_dom"/>
</dbReference>
<dbReference type="AlphaFoldDB" id="A0A5C6EL63"/>
<evidence type="ECO:0000313" key="3">
    <source>
        <dbReference type="EMBL" id="TWU49185.1"/>
    </source>
</evidence>
<reference evidence="3 4" key="1">
    <citation type="submission" date="2019-02" db="EMBL/GenBank/DDBJ databases">
        <title>Deep-cultivation of Planctomycetes and their phenomic and genomic characterization uncovers novel biology.</title>
        <authorList>
            <person name="Wiegand S."/>
            <person name="Jogler M."/>
            <person name="Boedeker C."/>
            <person name="Pinto D."/>
            <person name="Vollmers J."/>
            <person name="Rivas-Marin E."/>
            <person name="Kohn T."/>
            <person name="Peeters S.H."/>
            <person name="Heuer A."/>
            <person name="Rast P."/>
            <person name="Oberbeckmann S."/>
            <person name="Bunk B."/>
            <person name="Jeske O."/>
            <person name="Meyerdierks A."/>
            <person name="Storesund J.E."/>
            <person name="Kallscheuer N."/>
            <person name="Luecker S."/>
            <person name="Lage O.M."/>
            <person name="Pohl T."/>
            <person name="Merkel B.J."/>
            <person name="Hornburger P."/>
            <person name="Mueller R.-W."/>
            <person name="Bruemmer F."/>
            <person name="Labrenz M."/>
            <person name="Spormann A.M."/>
            <person name="Op Den Camp H."/>
            <person name="Overmann J."/>
            <person name="Amann R."/>
            <person name="Jetten M.S.M."/>
            <person name="Mascher T."/>
            <person name="Medema M.H."/>
            <person name="Devos D.P."/>
            <person name="Kaster A.-K."/>
            <person name="Ovreas L."/>
            <person name="Rohde M."/>
            <person name="Galperin M.Y."/>
            <person name="Jogler C."/>
        </authorList>
    </citation>
    <scope>NUCLEOTIDE SEQUENCE [LARGE SCALE GENOMIC DNA]</scope>
    <source>
        <strain evidence="3 4">Poly59</strain>
    </source>
</reference>
<organism evidence="3 4">
    <name type="scientific">Rubripirellula reticaptiva</name>
    <dbReference type="NCBI Taxonomy" id="2528013"/>
    <lineage>
        <taxon>Bacteria</taxon>
        <taxon>Pseudomonadati</taxon>
        <taxon>Planctomycetota</taxon>
        <taxon>Planctomycetia</taxon>
        <taxon>Pirellulales</taxon>
        <taxon>Pirellulaceae</taxon>
        <taxon>Rubripirellula</taxon>
    </lineage>
</organism>
<feature type="transmembrane region" description="Helical" evidence="1">
    <location>
        <begin position="255"/>
        <end position="277"/>
    </location>
</feature>
<keyword evidence="1" id="KW-1133">Transmembrane helix</keyword>
<evidence type="ECO:0000313" key="4">
    <source>
        <dbReference type="Proteomes" id="UP000317977"/>
    </source>
</evidence>
<gene>
    <name evidence="3" type="ORF">Poly59_37990</name>
</gene>
<proteinExistence type="predicted"/>
<protein>
    <submittedName>
        <fullName evidence="3">EamA-like transporter family protein</fullName>
    </submittedName>
</protein>
<dbReference type="InterPro" id="IPR037185">
    <property type="entry name" value="EmrE-like"/>
</dbReference>
<keyword evidence="1" id="KW-0812">Transmembrane</keyword>
<dbReference type="SUPFAM" id="SSF103481">
    <property type="entry name" value="Multidrug resistance efflux transporter EmrE"/>
    <property type="match status" value="2"/>
</dbReference>
<dbReference type="RefSeq" id="WP_146535483.1">
    <property type="nucleotide sequence ID" value="NZ_SJPX01000004.1"/>
</dbReference>
<evidence type="ECO:0000256" key="1">
    <source>
        <dbReference type="SAM" id="Phobius"/>
    </source>
</evidence>
<dbReference type="Pfam" id="PF00892">
    <property type="entry name" value="EamA"/>
    <property type="match status" value="1"/>
</dbReference>
<feature type="domain" description="EamA" evidence="2">
    <location>
        <begin position="3"/>
        <end position="150"/>
    </location>
</feature>